<organism evidence="7 8">
    <name type="scientific">Rhodobium orientis</name>
    <dbReference type="NCBI Taxonomy" id="34017"/>
    <lineage>
        <taxon>Bacteria</taxon>
        <taxon>Pseudomonadati</taxon>
        <taxon>Pseudomonadota</taxon>
        <taxon>Alphaproteobacteria</taxon>
        <taxon>Hyphomicrobiales</taxon>
        <taxon>Rhodobiaceae</taxon>
        <taxon>Rhodobium</taxon>
    </lineage>
</organism>
<dbReference type="GO" id="GO:0043190">
    <property type="term" value="C:ATP-binding cassette (ABC) transporter complex"/>
    <property type="evidence" value="ECO:0007669"/>
    <property type="project" value="InterPro"/>
</dbReference>
<dbReference type="AlphaFoldDB" id="A0A327JNB5"/>
<evidence type="ECO:0000256" key="6">
    <source>
        <dbReference type="SAM" id="Phobius"/>
    </source>
</evidence>
<dbReference type="GO" id="GO:0015920">
    <property type="term" value="P:lipopolysaccharide transport"/>
    <property type="evidence" value="ECO:0007669"/>
    <property type="project" value="TreeGrafter"/>
</dbReference>
<dbReference type="GO" id="GO:0055085">
    <property type="term" value="P:transmembrane transport"/>
    <property type="evidence" value="ECO:0007669"/>
    <property type="project" value="InterPro"/>
</dbReference>
<feature type="transmembrane region" description="Helical" evidence="6">
    <location>
        <begin position="14"/>
        <end position="35"/>
    </location>
</feature>
<keyword evidence="4 6" id="KW-1133">Transmembrane helix</keyword>
<evidence type="ECO:0000313" key="8">
    <source>
        <dbReference type="Proteomes" id="UP000249299"/>
    </source>
</evidence>
<comment type="caution">
    <text evidence="7">The sequence shown here is derived from an EMBL/GenBank/DDBJ whole genome shotgun (WGS) entry which is preliminary data.</text>
</comment>
<dbReference type="EMBL" id="NPEV01000013">
    <property type="protein sequence ID" value="RAI27960.1"/>
    <property type="molecule type" value="Genomic_DNA"/>
</dbReference>
<protein>
    <submittedName>
        <fullName evidence="7">LPS export ABC transporter permease LptG</fullName>
    </submittedName>
</protein>
<feature type="transmembrane region" description="Helical" evidence="6">
    <location>
        <begin position="279"/>
        <end position="300"/>
    </location>
</feature>
<feature type="transmembrane region" description="Helical" evidence="6">
    <location>
        <begin position="335"/>
        <end position="359"/>
    </location>
</feature>
<evidence type="ECO:0000256" key="3">
    <source>
        <dbReference type="ARBA" id="ARBA00022692"/>
    </source>
</evidence>
<name>A0A327JNB5_9HYPH</name>
<keyword evidence="5 6" id="KW-0472">Membrane</keyword>
<feature type="transmembrane region" description="Helical" evidence="6">
    <location>
        <begin position="67"/>
        <end position="87"/>
    </location>
</feature>
<gene>
    <name evidence="7" type="primary">lptG</name>
    <name evidence="7" type="ORF">CH339_08300</name>
</gene>
<evidence type="ECO:0000256" key="2">
    <source>
        <dbReference type="ARBA" id="ARBA00022475"/>
    </source>
</evidence>
<dbReference type="NCBIfam" id="TIGR04408">
    <property type="entry name" value="LptG_lptG"/>
    <property type="match status" value="1"/>
</dbReference>
<dbReference type="OrthoDB" id="9798468at2"/>
<comment type="subcellular location">
    <subcellularLocation>
        <location evidence="1">Cell membrane</location>
        <topology evidence="1">Multi-pass membrane protein</topology>
    </subcellularLocation>
</comment>
<evidence type="ECO:0000256" key="1">
    <source>
        <dbReference type="ARBA" id="ARBA00004651"/>
    </source>
</evidence>
<feature type="transmembrane region" description="Helical" evidence="6">
    <location>
        <begin position="99"/>
        <end position="121"/>
    </location>
</feature>
<keyword evidence="8" id="KW-1185">Reference proteome</keyword>
<evidence type="ECO:0000313" key="7">
    <source>
        <dbReference type="EMBL" id="RAI27960.1"/>
    </source>
</evidence>
<evidence type="ECO:0000256" key="5">
    <source>
        <dbReference type="ARBA" id="ARBA00023136"/>
    </source>
</evidence>
<keyword evidence="2" id="KW-1003">Cell membrane</keyword>
<dbReference type="Proteomes" id="UP000249299">
    <property type="component" value="Unassembled WGS sequence"/>
</dbReference>
<sequence length="363" mass="39718">MVGPTLLRYFSLRFAKWILGLFLLVTLLIFMADFLEVVRRTADKEAFTLWRALAMSAFRVPSLVEQAIPFATLFGAIAAFVGLSRRLELVISRAAGISVWQFIAPALITVLVIGLFSVAVFNPISAMLKERSDEIGILLFGNEQRVVLQTTGAVWLRQSGTDGESVLHAEYALDQGAHLVGVTVYTFNDQGHYLQRIDAKDAFLGEGRWEMKDATVHRLDADPVSFESYILSTYLDPAQVRQSLTKPDTISVWELPAFIRLAQNAGLPAYQYRLQYQMLLARPLLLVAMVLVAATVSLGFTRAGGVGRLILGGIVAGFVLYVVTEFAKGLGGAGIVPPSVAAWTPGMIATLLGFTVLLYREDG</sequence>
<accession>A0A327JNB5</accession>
<dbReference type="PANTHER" id="PTHR33529">
    <property type="entry name" value="SLR0882 PROTEIN-RELATED"/>
    <property type="match status" value="1"/>
</dbReference>
<dbReference type="PANTHER" id="PTHR33529:SF2">
    <property type="entry name" value="LIPOPOLYSACCHARIDE EXPORT SYSTEM PERMEASE PROTEIN LPTG"/>
    <property type="match status" value="1"/>
</dbReference>
<feature type="transmembrane region" description="Helical" evidence="6">
    <location>
        <begin position="306"/>
        <end position="323"/>
    </location>
</feature>
<reference evidence="7 8" key="1">
    <citation type="submission" date="2017-07" db="EMBL/GenBank/DDBJ databases">
        <title>Draft Genome Sequences of Select Purple Nonsulfur Bacteria.</title>
        <authorList>
            <person name="Lasarre B."/>
            <person name="Mckinlay J.B."/>
        </authorList>
    </citation>
    <scope>NUCLEOTIDE SEQUENCE [LARGE SCALE GENOMIC DNA]</scope>
    <source>
        <strain evidence="7 8">DSM 11290</strain>
    </source>
</reference>
<proteinExistence type="predicted"/>
<dbReference type="InterPro" id="IPR005495">
    <property type="entry name" value="LptG/LptF_permease"/>
</dbReference>
<dbReference type="InterPro" id="IPR030923">
    <property type="entry name" value="LptG"/>
</dbReference>
<dbReference type="Pfam" id="PF03739">
    <property type="entry name" value="LptF_LptG"/>
    <property type="match status" value="1"/>
</dbReference>
<keyword evidence="3 6" id="KW-0812">Transmembrane</keyword>
<evidence type="ECO:0000256" key="4">
    <source>
        <dbReference type="ARBA" id="ARBA00022989"/>
    </source>
</evidence>